<dbReference type="NCBIfam" id="NF033573">
    <property type="entry name" value="transpos_IS200"/>
    <property type="match status" value="1"/>
</dbReference>
<comment type="caution">
    <text evidence="2">The sequence shown here is derived from an EMBL/GenBank/DDBJ whole genome shotgun (WGS) entry which is preliminary data.</text>
</comment>
<dbReference type="InterPro" id="IPR036515">
    <property type="entry name" value="Transposase_17_sf"/>
</dbReference>
<dbReference type="RefSeq" id="WP_168137221.1">
    <property type="nucleotide sequence ID" value="NZ_JAAVJR010000002.1"/>
</dbReference>
<dbReference type="Pfam" id="PF01797">
    <property type="entry name" value="Y1_Tnp"/>
    <property type="match status" value="1"/>
</dbReference>
<name>A0ABX1CYP5_9FLAO</name>
<keyword evidence="3" id="KW-1185">Reference proteome</keyword>
<dbReference type="SMART" id="SM01321">
    <property type="entry name" value="Y1_Tnp"/>
    <property type="match status" value="1"/>
</dbReference>
<organism evidence="2 3">
    <name type="scientific">Salinimicrobium oceani</name>
    <dbReference type="NCBI Taxonomy" id="2722702"/>
    <lineage>
        <taxon>Bacteria</taxon>
        <taxon>Pseudomonadati</taxon>
        <taxon>Bacteroidota</taxon>
        <taxon>Flavobacteriia</taxon>
        <taxon>Flavobacteriales</taxon>
        <taxon>Flavobacteriaceae</taxon>
        <taxon>Salinimicrobium</taxon>
    </lineage>
</organism>
<evidence type="ECO:0000313" key="3">
    <source>
        <dbReference type="Proteomes" id="UP000703674"/>
    </source>
</evidence>
<dbReference type="SUPFAM" id="SSF143422">
    <property type="entry name" value="Transposase IS200-like"/>
    <property type="match status" value="1"/>
</dbReference>
<accession>A0ABX1CYP5</accession>
<dbReference type="PANTHER" id="PTHR33360">
    <property type="entry name" value="TRANSPOSASE FOR INSERTION SEQUENCE ELEMENT IS200"/>
    <property type="match status" value="1"/>
</dbReference>
<dbReference type="PANTHER" id="PTHR33360:SF2">
    <property type="entry name" value="TRANSPOSASE FOR INSERTION SEQUENCE ELEMENT IS200"/>
    <property type="match status" value="1"/>
</dbReference>
<sequence>MADTYSKIYLHIIFAVKGRQNLISTKWEAELFSFITGIIKNKGQKLIRINGVADHVHLLVGIKPDIALSDLVRDIKSNSSRFINEKSWINGRFEWQQGFGAFSLSHSHLSSAINYIEHQKEHHKKNSFREEYEKFLKLYEVEYKPQYLFDEQNNLEL</sequence>
<gene>
    <name evidence="2" type="primary">tnpA</name>
    <name evidence="2" type="ORF">HC175_03915</name>
</gene>
<evidence type="ECO:0000313" key="2">
    <source>
        <dbReference type="EMBL" id="NJW52059.1"/>
    </source>
</evidence>
<feature type="domain" description="Transposase IS200-like" evidence="1">
    <location>
        <begin position="5"/>
        <end position="119"/>
    </location>
</feature>
<dbReference type="InterPro" id="IPR002686">
    <property type="entry name" value="Transposase_17"/>
</dbReference>
<proteinExistence type="predicted"/>
<dbReference type="Gene3D" id="3.30.70.1290">
    <property type="entry name" value="Transposase IS200-like"/>
    <property type="match status" value="1"/>
</dbReference>
<evidence type="ECO:0000259" key="1">
    <source>
        <dbReference type="SMART" id="SM01321"/>
    </source>
</evidence>
<protein>
    <submittedName>
        <fullName evidence="2">IS200/IS605 family transposase</fullName>
    </submittedName>
</protein>
<dbReference type="Proteomes" id="UP000703674">
    <property type="component" value="Unassembled WGS sequence"/>
</dbReference>
<reference evidence="2 3" key="1">
    <citation type="submission" date="2020-03" db="EMBL/GenBank/DDBJ databases">
        <title>Salinimicrobium sp. nov, isolated from SCS.</title>
        <authorList>
            <person name="Cao W.R."/>
        </authorList>
    </citation>
    <scope>NUCLEOTIDE SEQUENCE [LARGE SCALE GENOMIC DNA]</scope>
    <source>
        <strain evidence="3">J15B91</strain>
    </source>
</reference>
<dbReference type="EMBL" id="JAAVJR010000002">
    <property type="protein sequence ID" value="NJW52059.1"/>
    <property type="molecule type" value="Genomic_DNA"/>
</dbReference>